<name>A0A3M0DS80_9EURY</name>
<dbReference type="AlphaFoldDB" id="A0A3M0DS80"/>
<organism evidence="1 2">
    <name type="scientific">Haloplanus aerogenes</name>
    <dbReference type="NCBI Taxonomy" id="660522"/>
    <lineage>
        <taxon>Archaea</taxon>
        <taxon>Methanobacteriati</taxon>
        <taxon>Methanobacteriota</taxon>
        <taxon>Stenosarchaea group</taxon>
        <taxon>Halobacteria</taxon>
        <taxon>Halobacteriales</taxon>
        <taxon>Haloferacaceae</taxon>
        <taxon>Haloplanus</taxon>
    </lineage>
</organism>
<dbReference type="Proteomes" id="UP000277326">
    <property type="component" value="Unassembled WGS sequence"/>
</dbReference>
<accession>A0A3M0DS80</accession>
<evidence type="ECO:0000313" key="1">
    <source>
        <dbReference type="EMBL" id="RMB24974.1"/>
    </source>
</evidence>
<gene>
    <name evidence="1" type="ORF">ATH50_0057</name>
</gene>
<comment type="caution">
    <text evidence="1">The sequence shown here is derived from an EMBL/GenBank/DDBJ whole genome shotgun (WGS) entry which is preliminary data.</text>
</comment>
<evidence type="ECO:0000313" key="2">
    <source>
        <dbReference type="Proteomes" id="UP000277326"/>
    </source>
</evidence>
<sequence>MVQIRVPKRPYRDSRTSRQTLSSWGAYERTTCRVSTSTSYPAAAARIARSPGPNGSSSCWMS</sequence>
<protein>
    <submittedName>
        <fullName evidence="1">Uncharacterized protein</fullName>
    </submittedName>
</protein>
<reference evidence="1 2" key="1">
    <citation type="journal article" date="2015" name="Stand. Genomic Sci.">
        <title>Genomic Encyclopedia of Bacterial and Archaeal Type Strains, Phase III: the genomes of soil and plant-associated and newly described type strains.</title>
        <authorList>
            <person name="Whitman W.B."/>
            <person name="Woyke T."/>
            <person name="Klenk H.P."/>
            <person name="Zhou Y."/>
            <person name="Lilburn T.G."/>
            <person name="Beck B.J."/>
            <person name="De Vos P."/>
            <person name="Vandamme P."/>
            <person name="Eisen J.A."/>
            <person name="Garrity G."/>
            <person name="Hugenholtz P."/>
            <person name="Kyrpides N.C."/>
        </authorList>
    </citation>
    <scope>NUCLEOTIDE SEQUENCE [LARGE SCALE GENOMIC DNA]</scope>
    <source>
        <strain evidence="1 2">CGMCC 1.10124</strain>
    </source>
</reference>
<proteinExistence type="predicted"/>
<dbReference type="EMBL" id="REFS01000001">
    <property type="protein sequence ID" value="RMB24974.1"/>
    <property type="molecule type" value="Genomic_DNA"/>
</dbReference>